<name>A0A482WKC0_LAOST</name>
<dbReference type="SMR" id="A0A482WKC0"/>
<dbReference type="PANTHER" id="PTHR11675:SF131">
    <property type="entry name" value="POLYPEPTIDE N-ACETYLGALACTOSAMINYLTRANSFERASE 9-RELATED"/>
    <property type="match status" value="1"/>
</dbReference>
<evidence type="ECO:0000313" key="3">
    <source>
        <dbReference type="Proteomes" id="UP000291343"/>
    </source>
</evidence>
<proteinExistence type="predicted"/>
<dbReference type="EMBL" id="QKKF02033101">
    <property type="protein sequence ID" value="RZF33959.1"/>
    <property type="molecule type" value="Genomic_DNA"/>
</dbReference>
<dbReference type="InterPro" id="IPR029044">
    <property type="entry name" value="Nucleotide-diphossugar_trans"/>
</dbReference>
<dbReference type="Gene3D" id="2.80.10.50">
    <property type="match status" value="2"/>
</dbReference>
<accession>A0A482WKC0</accession>
<dbReference type="Gene3D" id="3.90.550.10">
    <property type="entry name" value="Spore Coat Polysaccharide Biosynthesis Protein SpsA, Chain A"/>
    <property type="match status" value="1"/>
</dbReference>
<dbReference type="SUPFAM" id="SSF50370">
    <property type="entry name" value="Ricin B-like lectins"/>
    <property type="match status" value="1"/>
</dbReference>
<dbReference type="PANTHER" id="PTHR11675">
    <property type="entry name" value="N-ACETYLGALACTOSAMINYLTRANSFERASE"/>
    <property type="match status" value="1"/>
</dbReference>
<dbReference type="GO" id="GO:0004653">
    <property type="term" value="F:polypeptide N-acetylgalactosaminyltransferase activity"/>
    <property type="evidence" value="ECO:0007669"/>
    <property type="project" value="TreeGrafter"/>
</dbReference>
<dbReference type="GO" id="GO:0005794">
    <property type="term" value="C:Golgi apparatus"/>
    <property type="evidence" value="ECO:0007669"/>
    <property type="project" value="TreeGrafter"/>
</dbReference>
<dbReference type="InterPro" id="IPR035992">
    <property type="entry name" value="Ricin_B-like_lectins"/>
</dbReference>
<keyword evidence="3" id="KW-1185">Reference proteome</keyword>
<comment type="caution">
    <text evidence="2">The sequence shown here is derived from an EMBL/GenBank/DDBJ whole genome shotgun (WGS) entry which is preliminary data.</text>
</comment>
<feature type="non-terminal residue" evidence="2">
    <location>
        <position position="218"/>
    </location>
</feature>
<evidence type="ECO:0000313" key="2">
    <source>
        <dbReference type="EMBL" id="RZF33959.1"/>
    </source>
</evidence>
<dbReference type="OrthoDB" id="6119243at2759"/>
<gene>
    <name evidence="2" type="ORF">LSTR_LSTR016522</name>
</gene>
<dbReference type="STRING" id="195883.A0A482WKC0"/>
<organism evidence="2 3">
    <name type="scientific">Laodelphax striatellus</name>
    <name type="common">Small brown planthopper</name>
    <name type="synonym">Delphax striatella</name>
    <dbReference type="NCBI Taxonomy" id="195883"/>
    <lineage>
        <taxon>Eukaryota</taxon>
        <taxon>Metazoa</taxon>
        <taxon>Ecdysozoa</taxon>
        <taxon>Arthropoda</taxon>
        <taxon>Hexapoda</taxon>
        <taxon>Insecta</taxon>
        <taxon>Pterygota</taxon>
        <taxon>Neoptera</taxon>
        <taxon>Paraneoptera</taxon>
        <taxon>Hemiptera</taxon>
        <taxon>Auchenorrhyncha</taxon>
        <taxon>Fulgoroidea</taxon>
        <taxon>Delphacidae</taxon>
        <taxon>Criomorphinae</taxon>
        <taxon>Laodelphax</taxon>
    </lineage>
</organism>
<protein>
    <submittedName>
        <fullName evidence="2">Uncharacterized protein</fullName>
    </submittedName>
</protein>
<evidence type="ECO:0000256" key="1">
    <source>
        <dbReference type="ARBA" id="ARBA00023157"/>
    </source>
</evidence>
<keyword evidence="1" id="KW-1015">Disulfide bond</keyword>
<dbReference type="InParanoid" id="A0A482WKC0"/>
<dbReference type="GO" id="GO:0006493">
    <property type="term" value="P:protein O-linked glycosylation"/>
    <property type="evidence" value="ECO:0007669"/>
    <property type="project" value="TreeGrafter"/>
</dbReference>
<dbReference type="Proteomes" id="UP000291343">
    <property type="component" value="Unassembled WGS sequence"/>
</dbReference>
<sequence length="218" mass="24504">MAEWGLFSIRQTVLRKLGTYDSGFEHLGARRILELVFQDLDVRRGPLEIVPCSHCGTHIQENDRRFENFCSCDNAAVNTKIRKVNVRHVCESRDTLAAYFIDMGEYGDVSSRKELRRKLGCKSFKWYLDNVYPELFVPGEAVASGEIRNLGIGGKTCVDSPARKGDFHKPVGLYPCHRMGGNQISNRATNMCVDSACKPEDLHKPVGLWPCHSQGGNQ</sequence>
<dbReference type="AlphaFoldDB" id="A0A482WKC0"/>
<reference evidence="2 3" key="1">
    <citation type="journal article" date="2017" name="Gigascience">
        <title>Genome sequence of the small brown planthopper, Laodelphax striatellus.</title>
        <authorList>
            <person name="Zhu J."/>
            <person name="Jiang F."/>
            <person name="Wang X."/>
            <person name="Yang P."/>
            <person name="Bao Y."/>
            <person name="Zhao W."/>
            <person name="Wang W."/>
            <person name="Lu H."/>
            <person name="Wang Q."/>
            <person name="Cui N."/>
            <person name="Li J."/>
            <person name="Chen X."/>
            <person name="Luo L."/>
            <person name="Yu J."/>
            <person name="Kang L."/>
            <person name="Cui F."/>
        </authorList>
    </citation>
    <scope>NUCLEOTIDE SEQUENCE [LARGE SCALE GENOMIC DNA]</scope>
    <source>
        <strain evidence="2">Lst14</strain>
    </source>
</reference>